<gene>
    <name evidence="7" type="ORF">GOODEAATRI_024985</name>
</gene>
<feature type="transmembrane region" description="Helical" evidence="5">
    <location>
        <begin position="626"/>
        <end position="650"/>
    </location>
</feature>
<dbReference type="PROSITE" id="PS51450">
    <property type="entry name" value="LRR"/>
    <property type="match status" value="4"/>
</dbReference>
<dbReference type="InterPro" id="IPR032675">
    <property type="entry name" value="LRR_dom_sf"/>
</dbReference>
<sequence length="733" mass="83098">MMGKKTKFRVFSWGSVERKSSRVHTRKSDPYHRSPLSGYGGALITRSKGLPLFRGRAGSLLGICIFLLSLRGFSSSSTALDFCPLNCDCVHARHLVCANRGLRAVPKAAALMPDDALIFSLGGNFITNISDSDFAQYSKLVRLNLQYNQIAIIHPKAFEKLPRLEELYLGHNLLTALPAGSLQPLKKLSTFYGNNNDIKKIISENFLNLDNLVKLRLDGNSLEVLQDSVFKSLISLRYLHLEHNKVQHIHRNAFCKLTNLRFLNLAHNKQSALINVLTFSHLRALTTLLLSENEIRHIGNHLFQNLKKLSKLSLSNNRISHLDRDALRGLLSLREFLIDGNELQEISAGWLDPLERVEVLDFSHNRIASVDSLAFSRLKYLKVLRLKNNFLTSLSGEIFAFNNVLQDVDLHGNNWTCDCRLEDFTRWMTAAHSQGKLLTVFVQCHYPESLRGKYLDYVNSSLQLPLGNWNHSCNSPVQSEETFDLLRSDQDAALPVISDPCMFNRHFITNVSVDQVTSSTVTVYWTSRDYHRYTPKPKPGLHEVHYRILFDRFGTPHRFPRYVYAKRDSRSVILRELISGVTYVVCVEGVVGGSVCQVAPRDHCAGLVTLQEGVSRHGSALLTSDLQLVTVATLVGNAMLLLVISGVWLGRSFRRRLQRRKSAVHVRHMYSTRRPFRPTVASTSVSTDFTTYQSSRPARLTPLEEGNLIEFPCDRFLDNCGVRRDSDMQRFCD</sequence>
<keyword evidence="3" id="KW-0677">Repeat</keyword>
<dbReference type="SMART" id="SM00365">
    <property type="entry name" value="LRR_SD22"/>
    <property type="match status" value="4"/>
</dbReference>
<dbReference type="InterPro" id="IPR050328">
    <property type="entry name" value="Dev_Immune_Receptor"/>
</dbReference>
<evidence type="ECO:0000313" key="8">
    <source>
        <dbReference type="Proteomes" id="UP001476798"/>
    </source>
</evidence>
<dbReference type="InterPro" id="IPR001611">
    <property type="entry name" value="Leu-rich_rpt"/>
</dbReference>
<dbReference type="PANTHER" id="PTHR24373:SF307">
    <property type="entry name" value="TLR4 INTERACTOR WITH LEUCINE RICH REPEATS"/>
    <property type="match status" value="1"/>
</dbReference>
<protein>
    <recommendedName>
        <fullName evidence="6">Fibronectin type-III domain-containing protein</fullName>
    </recommendedName>
</protein>
<dbReference type="Gene3D" id="3.80.10.10">
    <property type="entry name" value="Ribonuclease Inhibitor"/>
    <property type="match status" value="2"/>
</dbReference>
<dbReference type="Proteomes" id="UP001476798">
    <property type="component" value="Unassembled WGS sequence"/>
</dbReference>
<accession>A0ABV0PRW4</accession>
<keyword evidence="4" id="KW-1015">Disulfide bond</keyword>
<evidence type="ECO:0000256" key="3">
    <source>
        <dbReference type="ARBA" id="ARBA00022737"/>
    </source>
</evidence>
<evidence type="ECO:0000259" key="6">
    <source>
        <dbReference type="PROSITE" id="PS50853"/>
    </source>
</evidence>
<comment type="caution">
    <text evidence="7">The sequence shown here is derived from an EMBL/GenBank/DDBJ whole genome shotgun (WGS) entry which is preliminary data.</text>
</comment>
<evidence type="ECO:0000256" key="4">
    <source>
        <dbReference type="ARBA" id="ARBA00023157"/>
    </source>
</evidence>
<keyword evidence="1" id="KW-0433">Leucine-rich repeat</keyword>
<dbReference type="SMART" id="SM00082">
    <property type="entry name" value="LRRCT"/>
    <property type="match status" value="1"/>
</dbReference>
<dbReference type="SUPFAM" id="SSF49265">
    <property type="entry name" value="Fibronectin type III"/>
    <property type="match status" value="1"/>
</dbReference>
<dbReference type="Pfam" id="PF13855">
    <property type="entry name" value="LRR_8"/>
    <property type="match status" value="3"/>
</dbReference>
<feature type="domain" description="Fibronectin type-III" evidence="6">
    <location>
        <begin position="507"/>
        <end position="613"/>
    </location>
</feature>
<keyword evidence="5" id="KW-0472">Membrane</keyword>
<dbReference type="PANTHER" id="PTHR24373">
    <property type="entry name" value="SLIT RELATED LEUCINE-RICH REPEAT NEURONAL PROTEIN"/>
    <property type="match status" value="1"/>
</dbReference>
<keyword evidence="8" id="KW-1185">Reference proteome</keyword>
<keyword evidence="5" id="KW-1133">Transmembrane helix</keyword>
<dbReference type="InterPro" id="IPR036116">
    <property type="entry name" value="FN3_sf"/>
</dbReference>
<dbReference type="InterPro" id="IPR003591">
    <property type="entry name" value="Leu-rich_rpt_typical-subtyp"/>
</dbReference>
<evidence type="ECO:0000256" key="2">
    <source>
        <dbReference type="ARBA" id="ARBA00022729"/>
    </source>
</evidence>
<dbReference type="InterPro" id="IPR003961">
    <property type="entry name" value="FN3_dom"/>
</dbReference>
<reference evidence="7 8" key="1">
    <citation type="submission" date="2021-06" db="EMBL/GenBank/DDBJ databases">
        <authorList>
            <person name="Palmer J.M."/>
        </authorList>
    </citation>
    <scope>NUCLEOTIDE SEQUENCE [LARGE SCALE GENOMIC DNA]</scope>
    <source>
        <strain evidence="7 8">GA_2019</strain>
        <tissue evidence="7">Muscle</tissue>
    </source>
</reference>
<dbReference type="InterPro" id="IPR000483">
    <property type="entry name" value="Cys-rich_flank_reg_C"/>
</dbReference>
<evidence type="ECO:0000256" key="1">
    <source>
        <dbReference type="ARBA" id="ARBA00022614"/>
    </source>
</evidence>
<dbReference type="EMBL" id="JAHRIO010082837">
    <property type="protein sequence ID" value="MEQ2186087.1"/>
    <property type="molecule type" value="Genomic_DNA"/>
</dbReference>
<dbReference type="SUPFAM" id="SSF52058">
    <property type="entry name" value="L domain-like"/>
    <property type="match status" value="1"/>
</dbReference>
<evidence type="ECO:0000256" key="5">
    <source>
        <dbReference type="SAM" id="Phobius"/>
    </source>
</evidence>
<dbReference type="PROSITE" id="PS50853">
    <property type="entry name" value="FN3"/>
    <property type="match status" value="1"/>
</dbReference>
<proteinExistence type="predicted"/>
<keyword evidence="5" id="KW-0812">Transmembrane</keyword>
<evidence type="ECO:0000313" key="7">
    <source>
        <dbReference type="EMBL" id="MEQ2186087.1"/>
    </source>
</evidence>
<dbReference type="SMART" id="SM00369">
    <property type="entry name" value="LRR_TYP"/>
    <property type="match status" value="10"/>
</dbReference>
<name>A0ABV0PRW4_9TELE</name>
<keyword evidence="2" id="KW-0732">Signal</keyword>
<organism evidence="7 8">
    <name type="scientific">Goodea atripinnis</name>
    <dbReference type="NCBI Taxonomy" id="208336"/>
    <lineage>
        <taxon>Eukaryota</taxon>
        <taxon>Metazoa</taxon>
        <taxon>Chordata</taxon>
        <taxon>Craniata</taxon>
        <taxon>Vertebrata</taxon>
        <taxon>Euteleostomi</taxon>
        <taxon>Actinopterygii</taxon>
        <taxon>Neopterygii</taxon>
        <taxon>Teleostei</taxon>
        <taxon>Neoteleostei</taxon>
        <taxon>Acanthomorphata</taxon>
        <taxon>Ovalentaria</taxon>
        <taxon>Atherinomorphae</taxon>
        <taxon>Cyprinodontiformes</taxon>
        <taxon>Goodeidae</taxon>
        <taxon>Goodea</taxon>
    </lineage>
</organism>